<dbReference type="EMBL" id="WJXW01000010">
    <property type="protein sequence ID" value="KAF9732610.1"/>
    <property type="molecule type" value="Genomic_DNA"/>
</dbReference>
<dbReference type="AlphaFoldDB" id="A0A9P6KN53"/>
<keyword evidence="3" id="KW-1185">Reference proteome</keyword>
<comment type="caution">
    <text evidence="2">The sequence shown here is derived from an EMBL/GenBank/DDBJ whole genome shotgun (WGS) entry which is preliminary data.</text>
</comment>
<name>A0A9P6KN53_9PLEO</name>
<dbReference type="Proteomes" id="UP000756921">
    <property type="component" value="Unassembled WGS sequence"/>
</dbReference>
<evidence type="ECO:0000256" key="1">
    <source>
        <dbReference type="SAM" id="MobiDB-lite"/>
    </source>
</evidence>
<gene>
    <name evidence="2" type="ORF">PMIN01_09468</name>
</gene>
<organism evidence="2 3">
    <name type="scientific">Paraphaeosphaeria minitans</name>
    <dbReference type="NCBI Taxonomy" id="565426"/>
    <lineage>
        <taxon>Eukaryota</taxon>
        <taxon>Fungi</taxon>
        <taxon>Dikarya</taxon>
        <taxon>Ascomycota</taxon>
        <taxon>Pezizomycotina</taxon>
        <taxon>Dothideomycetes</taxon>
        <taxon>Pleosporomycetidae</taxon>
        <taxon>Pleosporales</taxon>
        <taxon>Massarineae</taxon>
        <taxon>Didymosphaeriaceae</taxon>
        <taxon>Paraphaeosphaeria</taxon>
    </lineage>
</organism>
<sequence length="311" mass="35130">MDCRPASVQVEDRRGPMIGAWGFKFFEGDHDHDIAAHLSADMGLSKYNRNPKMQDSLLHPKDRDFVIQHIQNPDELDRVFKKYFDMLQDYKVIDIKATLKEETMIDSPRYYIFLLGLLAMQLGCTLSRKHRRWMKANWDSCLFMYERIDQAKMAAFEYQNGTPLKLGSMTLHEKECSLAPNERLNVPNNAKHVFVMRMHLDNEVAKGKGASITNGVDINNAFSHDAAYIAALEHIATEKAKHSAGMDSVPETPSAPADRESKATQWASNQAGWDRLKQHKAEGPAPPVKKASTEEMAKILADLKNGSIGRT</sequence>
<protein>
    <submittedName>
        <fullName evidence="2">Uncharacterized protein</fullName>
    </submittedName>
</protein>
<evidence type="ECO:0000313" key="2">
    <source>
        <dbReference type="EMBL" id="KAF9732610.1"/>
    </source>
</evidence>
<evidence type="ECO:0000313" key="3">
    <source>
        <dbReference type="Proteomes" id="UP000756921"/>
    </source>
</evidence>
<accession>A0A9P6KN53</accession>
<feature type="region of interest" description="Disordered" evidence="1">
    <location>
        <begin position="240"/>
        <end position="291"/>
    </location>
</feature>
<proteinExistence type="predicted"/>
<dbReference type="OrthoDB" id="3787400at2759"/>
<reference evidence="2" key="1">
    <citation type="journal article" date="2020" name="Mol. Plant Microbe Interact.">
        <title>Genome Sequence of the Biocontrol Agent Coniothyrium minitans strain Conio (IMI 134523).</title>
        <authorList>
            <person name="Patel D."/>
            <person name="Shittu T.A."/>
            <person name="Baroncelli R."/>
            <person name="Muthumeenakshi S."/>
            <person name="Osborne T.H."/>
            <person name="Janganan T.K."/>
            <person name="Sreenivasaprasad S."/>
        </authorList>
    </citation>
    <scope>NUCLEOTIDE SEQUENCE</scope>
    <source>
        <strain evidence="2">Conio</strain>
    </source>
</reference>